<organism evidence="9 10">
    <name type="scientific">Elaeis guineensis var. tenera</name>
    <name type="common">Oil palm</name>
    <dbReference type="NCBI Taxonomy" id="51953"/>
    <lineage>
        <taxon>Eukaryota</taxon>
        <taxon>Viridiplantae</taxon>
        <taxon>Streptophyta</taxon>
        <taxon>Embryophyta</taxon>
        <taxon>Tracheophyta</taxon>
        <taxon>Spermatophyta</taxon>
        <taxon>Magnoliopsida</taxon>
        <taxon>Liliopsida</taxon>
        <taxon>Arecaceae</taxon>
        <taxon>Arecoideae</taxon>
        <taxon>Cocoseae</taxon>
        <taxon>Elaeidinae</taxon>
        <taxon>Elaeis</taxon>
    </lineage>
</organism>
<dbReference type="CDD" id="cd15539">
    <property type="entry name" value="PHD1_AIRE"/>
    <property type="match status" value="1"/>
</dbReference>
<comment type="subcellular location">
    <subcellularLocation>
        <location evidence="1">Nucleus</location>
    </subcellularLocation>
</comment>
<dbReference type="Gene3D" id="3.40.630.30">
    <property type="match status" value="1"/>
</dbReference>
<feature type="region of interest" description="Disordered" evidence="7">
    <location>
        <begin position="169"/>
        <end position="189"/>
    </location>
</feature>
<evidence type="ECO:0000256" key="7">
    <source>
        <dbReference type="SAM" id="MobiDB-lite"/>
    </source>
</evidence>
<dbReference type="InterPro" id="IPR019787">
    <property type="entry name" value="Znf_PHD-finger"/>
</dbReference>
<dbReference type="Gene3D" id="3.30.40.10">
    <property type="entry name" value="Zinc/RING finger domain, C3HC4 (zinc finger)"/>
    <property type="match status" value="2"/>
</dbReference>
<evidence type="ECO:0000313" key="10">
    <source>
        <dbReference type="RefSeq" id="XP_019709793.1"/>
    </source>
</evidence>
<evidence type="ECO:0000313" key="9">
    <source>
        <dbReference type="Proteomes" id="UP000504607"/>
    </source>
</evidence>
<dbReference type="PROSITE" id="PS50016">
    <property type="entry name" value="ZF_PHD_2"/>
    <property type="match status" value="1"/>
</dbReference>
<dbReference type="InterPro" id="IPR001965">
    <property type="entry name" value="Znf_PHD"/>
</dbReference>
<dbReference type="GO" id="GO:0003682">
    <property type="term" value="F:chromatin binding"/>
    <property type="evidence" value="ECO:0007669"/>
    <property type="project" value="TreeGrafter"/>
</dbReference>
<dbReference type="PANTHER" id="PTHR47025">
    <property type="entry name" value="AUTOIMMUNE REGULATOR"/>
    <property type="match status" value="1"/>
</dbReference>
<dbReference type="InterPro" id="IPR059153">
    <property type="entry name" value="NSD_PHD-1st"/>
</dbReference>
<evidence type="ECO:0000256" key="1">
    <source>
        <dbReference type="ARBA" id="ARBA00004123"/>
    </source>
</evidence>
<dbReference type="GO" id="GO:0042393">
    <property type="term" value="F:histone binding"/>
    <property type="evidence" value="ECO:0007669"/>
    <property type="project" value="TreeGrafter"/>
</dbReference>
<dbReference type="InterPro" id="IPR016181">
    <property type="entry name" value="Acyl_CoA_acyltransferase"/>
</dbReference>
<dbReference type="InterPro" id="IPR013083">
    <property type="entry name" value="Znf_RING/FYVE/PHD"/>
</dbReference>
<dbReference type="FunCoup" id="A0A6J0PQ48">
    <property type="interactions" value="2978"/>
</dbReference>
<evidence type="ECO:0000256" key="4">
    <source>
        <dbReference type="ARBA" id="ARBA00022833"/>
    </source>
</evidence>
<feature type="region of interest" description="Disordered" evidence="7">
    <location>
        <begin position="40"/>
        <end position="73"/>
    </location>
</feature>
<feature type="compositionally biased region" description="Polar residues" evidence="7">
    <location>
        <begin position="533"/>
        <end position="572"/>
    </location>
</feature>
<name>A0A6J0PQ48_ELAGV</name>
<keyword evidence="5" id="KW-0539">Nucleus</keyword>
<dbReference type="GO" id="GO:0008270">
    <property type="term" value="F:zinc ion binding"/>
    <property type="evidence" value="ECO:0007669"/>
    <property type="project" value="UniProtKB-KW"/>
</dbReference>
<dbReference type="GO" id="GO:0045944">
    <property type="term" value="P:positive regulation of transcription by RNA polymerase II"/>
    <property type="evidence" value="ECO:0007669"/>
    <property type="project" value="TreeGrafter"/>
</dbReference>
<dbReference type="OrthoDB" id="1903104at2759"/>
<dbReference type="InterPro" id="IPR056511">
    <property type="entry name" value="IDM1_C"/>
</dbReference>
<keyword evidence="4" id="KW-0862">Zinc</keyword>
<keyword evidence="3 6" id="KW-0863">Zinc-finger</keyword>
<dbReference type="FunFam" id="3.30.40.10:FF:000494">
    <property type="entry name" value="Acyl-CoA N-acyltransferase with RING/FYVE/PHD-type zinc finger domain"/>
    <property type="match status" value="1"/>
</dbReference>
<evidence type="ECO:0000256" key="5">
    <source>
        <dbReference type="ARBA" id="ARBA00023242"/>
    </source>
</evidence>
<feature type="domain" description="PHD-type" evidence="8">
    <location>
        <begin position="676"/>
        <end position="721"/>
    </location>
</feature>
<dbReference type="InterPro" id="IPR019786">
    <property type="entry name" value="Zinc_finger_PHD-type_CS"/>
</dbReference>
<reference evidence="10" key="1">
    <citation type="submission" date="2025-08" db="UniProtKB">
        <authorList>
            <consortium name="RefSeq"/>
        </authorList>
    </citation>
    <scope>IDENTIFICATION</scope>
</reference>
<keyword evidence="9" id="KW-1185">Reference proteome</keyword>
<dbReference type="SUPFAM" id="SSF57903">
    <property type="entry name" value="FYVE/PHD zinc finger"/>
    <property type="match status" value="2"/>
</dbReference>
<dbReference type="RefSeq" id="XP_019709793.1">
    <property type="nucleotide sequence ID" value="XM_019854234.2"/>
</dbReference>
<dbReference type="GeneID" id="105055615"/>
<protein>
    <submittedName>
        <fullName evidence="10">Uncharacterized protein LOC105055615</fullName>
    </submittedName>
</protein>
<dbReference type="InParanoid" id="A0A6J0PQ48"/>
<dbReference type="AlphaFoldDB" id="A0A6J0PQ48"/>
<dbReference type="SMART" id="SM00249">
    <property type="entry name" value="PHD"/>
    <property type="match status" value="2"/>
</dbReference>
<evidence type="ECO:0000256" key="3">
    <source>
        <dbReference type="ARBA" id="ARBA00022771"/>
    </source>
</evidence>
<gene>
    <name evidence="10" type="primary">LOC105055615</name>
</gene>
<sequence>MANGDGPSDTEDYVLRSGVRSGLKREFAFALRSQATLPVSLGRTRSGKSLSFSPAALSRDSKRPKKADAQDLASKAAGLPLEPVAPNPAPNICQIEAEAPVVVDRTDEAKTEAPIVVDAQDEAMPDCNLPENWSVVENSSQIGVLDEVKVDGDTPIKSFTEAGLKVTSEGSPVPAVASSPPIEATGSVIDDNGVETPIVIDDYVACKANGDRLENGCALEDPIVIDGQDGLRMDGTARVTTSSSKVTLQEPATPTPLSTLDQAGSVAEMPIVVDDHDELKKPARRFTRSALKDPPMEDEVVILEFPMVINAHDGSKDENSLSEKPVRKFTRQTIKAKEEDFGAGETVTTSSGSVGSEDRKAEANIEDGSLNSTPKKKMELKMSKKIVLTKLPANVRDLLSTGLLEGLPVKYNTSNGKQAVLQGVIKGNSILCSCSSCNGSKAVSAYQFELHAGSTKKHPSDFIILENGNSLRDVLKACTSAPLDMLEAAIQNAIGQAPPKKPVTCQKCKESFLTSLSGKFALLCDSCLDSKQQPKTPSPSHGTASTVRSSKTGSLQDPSDSSTKNLPPNKKNSGGKLTRKDLGLHKLVFMNDILPQGTEVAYYVRGKRLLQGYIKESGIYCHCCKTVVSPSQFEAHAGRASRRKPYNNIYTSNGVSLHELSVLLSNGRKLSTSENDDLCSICADGGNLLLCDLCPRAFHKECVGLLSIPRGDWHCRYCQNLRQRDRSVAHNDNAIAAGRVAGVDPMEQISKRQIRIVSTLNADIGGCVLCRCHDFCKSGFDDRTVMLCDQCEREYHVGCLREHKMADLKELPEGEWFCTSDCTRIRTALHKLLLRGAQPLPVLDADVIKKKRESKGFDKDADIDIRWRLLSGKTADAESKLLLSKAVAIFHESFDPIVDAVTGRDLIPTMVYGRTVRDQDYGGMYCILLTVGTSVVCAGILRVLGSEIAELPLVATSREHQGQGYFQSLFSCIERLLVTLKVNHFVLPAADEAESIWTKKFGFTKITSDELQKYLKGARTTVFEGTSTLHKPVTVPQASGQGRQGSR</sequence>
<feature type="compositionally biased region" description="Low complexity" evidence="7">
    <location>
        <begin position="344"/>
        <end position="355"/>
    </location>
</feature>
<evidence type="ECO:0000256" key="2">
    <source>
        <dbReference type="ARBA" id="ARBA00022723"/>
    </source>
</evidence>
<dbReference type="PANTHER" id="PTHR47025:SF2">
    <property type="entry name" value="AUTOIMMUNE REGULATOR"/>
    <property type="match status" value="1"/>
</dbReference>
<dbReference type="Pfam" id="PF23011">
    <property type="entry name" value="PHD-1st_NSD"/>
    <property type="match status" value="1"/>
</dbReference>
<dbReference type="GO" id="GO:0000977">
    <property type="term" value="F:RNA polymerase II transcription regulatory region sequence-specific DNA binding"/>
    <property type="evidence" value="ECO:0007669"/>
    <property type="project" value="TreeGrafter"/>
</dbReference>
<dbReference type="InterPro" id="IPR032308">
    <property type="entry name" value="TDBD"/>
</dbReference>
<dbReference type="Pfam" id="PF16135">
    <property type="entry name" value="TDBD"/>
    <property type="match status" value="2"/>
</dbReference>
<keyword evidence="2" id="KW-0479">Metal-binding</keyword>
<feature type="compositionally biased region" description="Low complexity" evidence="7">
    <location>
        <begin position="171"/>
        <end position="181"/>
    </location>
</feature>
<accession>A0A6J0PQ48</accession>
<dbReference type="RefSeq" id="XP_073102558.1">
    <property type="nucleotide sequence ID" value="XM_073246457.1"/>
</dbReference>
<feature type="region of interest" description="Disordered" evidence="7">
    <location>
        <begin position="533"/>
        <end position="578"/>
    </location>
</feature>
<proteinExistence type="predicted"/>
<feature type="region of interest" description="Disordered" evidence="7">
    <location>
        <begin position="342"/>
        <end position="373"/>
    </location>
</feature>
<dbReference type="SUPFAM" id="SSF55729">
    <property type="entry name" value="Acyl-CoA N-acyltransferases (Nat)"/>
    <property type="match status" value="1"/>
</dbReference>
<dbReference type="InterPro" id="IPR011011">
    <property type="entry name" value="Znf_FYVE_PHD"/>
</dbReference>
<dbReference type="Pfam" id="PF23209">
    <property type="entry name" value="IDM1_C"/>
    <property type="match status" value="1"/>
</dbReference>
<evidence type="ECO:0000259" key="8">
    <source>
        <dbReference type="PROSITE" id="PS50016"/>
    </source>
</evidence>
<evidence type="ECO:0000256" key="6">
    <source>
        <dbReference type="PROSITE-ProRule" id="PRU00146"/>
    </source>
</evidence>
<dbReference type="GO" id="GO:0005634">
    <property type="term" value="C:nucleus"/>
    <property type="evidence" value="ECO:0007669"/>
    <property type="project" value="UniProtKB-SubCell"/>
</dbReference>
<dbReference type="Proteomes" id="UP000504607">
    <property type="component" value="Chromosome 12"/>
</dbReference>
<dbReference type="PROSITE" id="PS01359">
    <property type="entry name" value="ZF_PHD_1"/>
    <property type="match status" value="1"/>
</dbReference>